<evidence type="ECO:0000313" key="1">
    <source>
        <dbReference type="EMBL" id="KAG3214071.1"/>
    </source>
</evidence>
<dbReference type="Proteomes" id="UP000760860">
    <property type="component" value="Unassembled WGS sequence"/>
</dbReference>
<sequence length="94" mass="10876">MSTEVAVAFCIAVIIIVVISRMCERDFSRLHAATFFRCFRFFTALHAAPFFHRPLFMTLVIDAYRERRVQPVAWPLLSPHARGPPCPHLHITPR</sequence>
<gene>
    <name evidence="1" type="ORF">PC129_g15017</name>
</gene>
<reference evidence="1" key="1">
    <citation type="submission" date="2018-05" db="EMBL/GenBank/DDBJ databases">
        <title>Effector identification in a new, highly contiguous assembly of the strawberry crown rot pathogen Phytophthora cactorum.</title>
        <authorList>
            <person name="Armitage A.D."/>
            <person name="Nellist C.F."/>
            <person name="Bates H."/>
            <person name="Vickerstaff R.J."/>
            <person name="Harrison R.J."/>
        </authorList>
    </citation>
    <scope>NUCLEOTIDE SEQUENCE</scope>
    <source>
        <strain evidence="1">P421</strain>
    </source>
</reference>
<name>A0A8T1HPK3_9STRA</name>
<organism evidence="1 2">
    <name type="scientific">Phytophthora cactorum</name>
    <dbReference type="NCBI Taxonomy" id="29920"/>
    <lineage>
        <taxon>Eukaryota</taxon>
        <taxon>Sar</taxon>
        <taxon>Stramenopiles</taxon>
        <taxon>Oomycota</taxon>
        <taxon>Peronosporomycetes</taxon>
        <taxon>Peronosporales</taxon>
        <taxon>Peronosporaceae</taxon>
        <taxon>Phytophthora</taxon>
    </lineage>
</organism>
<protein>
    <submittedName>
        <fullName evidence="1">Uncharacterized protein</fullName>
    </submittedName>
</protein>
<proteinExistence type="predicted"/>
<dbReference type="AlphaFoldDB" id="A0A8T1HPK3"/>
<dbReference type="EMBL" id="RCMV01000672">
    <property type="protein sequence ID" value="KAG3214071.1"/>
    <property type="molecule type" value="Genomic_DNA"/>
</dbReference>
<accession>A0A8T1HPK3</accession>
<comment type="caution">
    <text evidence="1">The sequence shown here is derived from an EMBL/GenBank/DDBJ whole genome shotgun (WGS) entry which is preliminary data.</text>
</comment>
<evidence type="ECO:0000313" key="2">
    <source>
        <dbReference type="Proteomes" id="UP000760860"/>
    </source>
</evidence>